<keyword evidence="4" id="KW-0489">Methyltransferase</keyword>
<feature type="domain" description="Hint" evidence="2">
    <location>
        <begin position="277"/>
        <end position="323"/>
    </location>
</feature>
<dbReference type="NCBIfam" id="TIGR01445">
    <property type="entry name" value="intein_Nterm"/>
    <property type="match status" value="1"/>
</dbReference>
<dbReference type="PANTHER" id="PTHR34934">
    <property type="entry name" value="FLAVIN-DEPENDENT THYMIDYLATE SYNTHASE"/>
    <property type="match status" value="1"/>
</dbReference>
<dbReference type="EMBL" id="DSPX01000194">
    <property type="protein sequence ID" value="HGG02594.1"/>
    <property type="molecule type" value="Genomic_DNA"/>
</dbReference>
<dbReference type="InterPro" id="IPR003587">
    <property type="entry name" value="Hint_dom_N"/>
</dbReference>
<dbReference type="EC" id="2.1.1.148" evidence="1"/>
<name>A0A7C3VIX5_9CYAN</name>
<dbReference type="InterPro" id="IPR030934">
    <property type="entry name" value="Intein_C"/>
</dbReference>
<dbReference type="InterPro" id="IPR006141">
    <property type="entry name" value="Intein_N"/>
</dbReference>
<dbReference type="PROSITE" id="PS50817">
    <property type="entry name" value="INTEIN_N_TER"/>
    <property type="match status" value="1"/>
</dbReference>
<dbReference type="SUPFAM" id="SSF69796">
    <property type="entry name" value="Thymidylate synthase-complementing protein Thy1"/>
    <property type="match status" value="2"/>
</dbReference>
<protein>
    <recommendedName>
        <fullName evidence="1">FAD-dependent thymidylate synthase</fullName>
        <ecNumber evidence="1">2.1.1.148</ecNumber>
    </recommendedName>
</protein>
<evidence type="ECO:0000313" key="4">
    <source>
        <dbReference type="EMBL" id="HGG02594.1"/>
    </source>
</evidence>
<organism evidence="4">
    <name type="scientific">Planktothricoides sp. SpSt-374</name>
    <dbReference type="NCBI Taxonomy" id="2282167"/>
    <lineage>
        <taxon>Bacteria</taxon>
        <taxon>Bacillati</taxon>
        <taxon>Cyanobacteriota</taxon>
        <taxon>Cyanophyceae</taxon>
        <taxon>Oscillatoriophycideae</taxon>
        <taxon>Oscillatoriales</taxon>
        <taxon>Oscillatoriaceae</taxon>
        <taxon>Planktothricoides</taxon>
    </lineage>
</organism>
<dbReference type="NCBIfam" id="TIGR02170">
    <property type="entry name" value="thyX"/>
    <property type="match status" value="1"/>
</dbReference>
<evidence type="ECO:0000256" key="1">
    <source>
        <dbReference type="NCBIfam" id="TIGR02170"/>
    </source>
</evidence>
<dbReference type="AlphaFoldDB" id="A0A7C3VIX5"/>
<comment type="caution">
    <text evidence="4">The sequence shown here is derived from an EMBL/GenBank/DDBJ whole genome shotgun (WGS) entry which is preliminary data.</text>
</comment>
<dbReference type="InterPro" id="IPR036098">
    <property type="entry name" value="Thymidylate_synthase_ThyX_sf"/>
</dbReference>
<gene>
    <name evidence="4" type="primary">thyX</name>
    <name evidence="4" type="ORF">ENR15_18625</name>
</gene>
<dbReference type="Gene3D" id="3.30.1360.170">
    <property type="match status" value="2"/>
</dbReference>
<dbReference type="SMART" id="SM00305">
    <property type="entry name" value="HintC"/>
    <property type="match status" value="1"/>
</dbReference>
<dbReference type="CDD" id="cd20175">
    <property type="entry name" value="ThyX"/>
    <property type="match status" value="1"/>
</dbReference>
<dbReference type="NCBIfam" id="TIGR01443">
    <property type="entry name" value="intein_Cterm"/>
    <property type="match status" value="1"/>
</dbReference>
<dbReference type="GO" id="GO:0050797">
    <property type="term" value="F:thymidylate synthase (FAD) activity"/>
    <property type="evidence" value="ECO:0007669"/>
    <property type="project" value="UniProtKB-UniRule"/>
</dbReference>
<evidence type="ECO:0000259" key="3">
    <source>
        <dbReference type="SMART" id="SM00306"/>
    </source>
</evidence>
<dbReference type="Gene3D" id="2.170.16.10">
    <property type="entry name" value="Hedgehog/Intein (Hint) domain"/>
    <property type="match status" value="1"/>
</dbReference>
<sequence length="461" mass="53223">MERFRVEVIAKTPNPQQVVYAAMHQDYSEELVVADRLRWPDEAKCGEIIVKRLLAGDRGHFGPLEHPQITLNCGYFPHSVMQQVRTHRVGISFDVQCLAGNTEVTFVKSDGGGLRKIKIAELYDLWTNGEKAIRQRSIKGRQGEPPGEYRRDCKTRIRKMQLRVLNEETGLFEVGHLKDVIAKGIQPVYRLTLEDGKTLDCTANHRLFTSEGWQTMGEAVGLVTHTDNTVAAITKIGDVMCNGIIAELRADRLQPHKYYDKLIEPQQWNYKPKSSRKLRSHPVKVKSVEFLGAQMTYDLEVAGPWHNFVANGMVVHNSNRYTGQRIVDAATGNRDIEEVFYLRPVGDYADRQGKRYEYTPEQRQRDMQWCLEAAKRYQQLIAEGTSEEHARGIIPFDVRQHWVMSVNPRSLMHILDMRWKLDAQLEAQKLCELIWPHFQEWMPDVAAWYEKSRLKKARLAP</sequence>
<dbReference type="GO" id="GO:0032259">
    <property type="term" value="P:methylation"/>
    <property type="evidence" value="ECO:0007669"/>
    <property type="project" value="UniProtKB-KW"/>
</dbReference>
<proteinExistence type="predicted"/>
<accession>A0A7C3VIX5</accession>
<reference evidence="4" key="1">
    <citation type="journal article" date="2020" name="mSystems">
        <title>Genome- and Community-Level Interaction Insights into Carbon Utilization and Element Cycling Functions of Hydrothermarchaeota in Hydrothermal Sediment.</title>
        <authorList>
            <person name="Zhou Z."/>
            <person name="Liu Y."/>
            <person name="Xu W."/>
            <person name="Pan J."/>
            <person name="Luo Z.H."/>
            <person name="Li M."/>
        </authorList>
    </citation>
    <scope>NUCLEOTIDE SEQUENCE [LARGE SCALE GENOMIC DNA]</scope>
    <source>
        <strain evidence="4">SpSt-374</strain>
    </source>
</reference>
<dbReference type="PROSITE" id="PS50818">
    <property type="entry name" value="INTEIN_C_TER"/>
    <property type="match status" value="1"/>
</dbReference>
<dbReference type="Pfam" id="PF02511">
    <property type="entry name" value="Thy1"/>
    <property type="match status" value="2"/>
</dbReference>
<dbReference type="SUPFAM" id="SSF51294">
    <property type="entry name" value="Hedgehog/intein (Hint) domain"/>
    <property type="match status" value="1"/>
</dbReference>
<dbReference type="GO" id="GO:0070402">
    <property type="term" value="F:NADPH binding"/>
    <property type="evidence" value="ECO:0007669"/>
    <property type="project" value="TreeGrafter"/>
</dbReference>
<dbReference type="GO" id="GO:0006231">
    <property type="term" value="P:dTMP biosynthetic process"/>
    <property type="evidence" value="ECO:0007669"/>
    <property type="project" value="UniProtKB-UniRule"/>
</dbReference>
<dbReference type="SMART" id="SM00306">
    <property type="entry name" value="HintN"/>
    <property type="match status" value="1"/>
</dbReference>
<dbReference type="GO" id="GO:0050660">
    <property type="term" value="F:flavin adenine dinucleotide binding"/>
    <property type="evidence" value="ECO:0007669"/>
    <property type="project" value="UniProtKB-UniRule"/>
</dbReference>
<dbReference type="PROSITE" id="PS51331">
    <property type="entry name" value="THYX"/>
    <property type="match status" value="1"/>
</dbReference>
<keyword evidence="4" id="KW-0808">Transferase</keyword>
<dbReference type="InterPro" id="IPR003586">
    <property type="entry name" value="Hint_dom_C"/>
</dbReference>
<dbReference type="GO" id="GO:0016539">
    <property type="term" value="P:intein-mediated protein splicing"/>
    <property type="evidence" value="ECO:0007669"/>
    <property type="project" value="InterPro"/>
</dbReference>
<dbReference type="PANTHER" id="PTHR34934:SF1">
    <property type="entry name" value="FLAVIN-DEPENDENT THYMIDYLATE SYNTHASE"/>
    <property type="match status" value="1"/>
</dbReference>
<feature type="domain" description="Hint" evidence="3">
    <location>
        <begin position="95"/>
        <end position="228"/>
    </location>
</feature>
<dbReference type="Pfam" id="PF14890">
    <property type="entry name" value="Intein_splicing"/>
    <property type="match status" value="1"/>
</dbReference>
<evidence type="ECO:0000259" key="2">
    <source>
        <dbReference type="SMART" id="SM00305"/>
    </source>
</evidence>
<dbReference type="InterPro" id="IPR003669">
    <property type="entry name" value="Thymidylate_synthase_ThyX"/>
</dbReference>
<dbReference type="GO" id="GO:0004799">
    <property type="term" value="F:thymidylate synthase activity"/>
    <property type="evidence" value="ECO:0007669"/>
    <property type="project" value="TreeGrafter"/>
</dbReference>
<dbReference type="InterPro" id="IPR036844">
    <property type="entry name" value="Hint_dom_sf"/>
</dbReference>
<dbReference type="CDD" id="cd00081">
    <property type="entry name" value="Hint"/>
    <property type="match status" value="1"/>
</dbReference>